<reference evidence="3" key="1">
    <citation type="submission" date="2015-11" db="EMBL/GenBank/DDBJ databases">
        <authorList>
            <person name="Kim K.M."/>
        </authorList>
    </citation>
    <scope>NUCLEOTIDE SEQUENCE [LARGE SCALE GENOMIC DNA]</scope>
    <source>
        <strain evidence="3">KCTC 12086</strain>
    </source>
</reference>
<protein>
    <submittedName>
        <fullName evidence="2">Thymocyte nuclear protein 1</fullName>
    </submittedName>
</protein>
<evidence type="ECO:0000259" key="1">
    <source>
        <dbReference type="Pfam" id="PF01878"/>
    </source>
</evidence>
<dbReference type="KEGG" id="pphe:PP2015_3058"/>
<dbReference type="InterPro" id="IPR002740">
    <property type="entry name" value="EVE_domain"/>
</dbReference>
<sequence>MAYWLFKTEPDAFSIDDLKNAQEQSTFWEGVRNYQARNFLRDDVKLGDQIFIYHSSCKVPAIVGIAEVTEEAHPDPHQFDPSSDYFDEKSKPDSPKWFGVTVQFREKLRPISLKQIKADPRIIDLPLKKAGRLSIMPVTEEEFLLLKHYHNSEQL</sequence>
<dbReference type="InterPro" id="IPR052181">
    <property type="entry name" value="5hmC_binding"/>
</dbReference>
<evidence type="ECO:0000313" key="2">
    <source>
        <dbReference type="EMBL" id="ALO43538.1"/>
    </source>
</evidence>
<dbReference type="Proteomes" id="UP000061457">
    <property type="component" value="Chromosome I"/>
</dbReference>
<dbReference type="Pfam" id="PF01878">
    <property type="entry name" value="EVE"/>
    <property type="match status" value="1"/>
</dbReference>
<evidence type="ECO:0000313" key="3">
    <source>
        <dbReference type="Proteomes" id="UP000061457"/>
    </source>
</evidence>
<dbReference type="RefSeq" id="WP_058031194.1">
    <property type="nucleotide sequence ID" value="NZ_CP013187.1"/>
</dbReference>
<gene>
    <name evidence="2" type="ORF">PP2015_3058</name>
</gene>
<proteinExistence type="predicted"/>
<name>A0A0S2K6E4_9GAMM</name>
<dbReference type="PATRIC" id="fig|161398.10.peg.3116"/>
<dbReference type="EMBL" id="CP013187">
    <property type="protein sequence ID" value="ALO43538.1"/>
    <property type="molecule type" value="Genomic_DNA"/>
</dbReference>
<keyword evidence="3" id="KW-1185">Reference proteome</keyword>
<dbReference type="CDD" id="cd21133">
    <property type="entry name" value="EVE"/>
    <property type="match status" value="1"/>
</dbReference>
<dbReference type="PANTHER" id="PTHR14087">
    <property type="entry name" value="THYMOCYTE NUCLEAR PROTEIN 1"/>
    <property type="match status" value="1"/>
</dbReference>
<dbReference type="OrthoDB" id="268835at2"/>
<accession>A0A0S2K6E4</accession>
<dbReference type="Gene3D" id="3.10.590.10">
    <property type="entry name" value="ph1033 like domains"/>
    <property type="match status" value="1"/>
</dbReference>
<dbReference type="InterPro" id="IPR047197">
    <property type="entry name" value="THYN1-like_EVE"/>
</dbReference>
<feature type="domain" description="EVE" evidence="1">
    <location>
        <begin position="2"/>
        <end position="146"/>
    </location>
</feature>
<dbReference type="PANTHER" id="PTHR14087:SF7">
    <property type="entry name" value="THYMOCYTE NUCLEAR PROTEIN 1"/>
    <property type="match status" value="1"/>
</dbReference>
<dbReference type="AlphaFoldDB" id="A0A0S2K6E4"/>
<dbReference type="InterPro" id="IPR015947">
    <property type="entry name" value="PUA-like_sf"/>
</dbReference>
<organism evidence="2 3">
    <name type="scientific">Pseudoalteromonas phenolica</name>
    <dbReference type="NCBI Taxonomy" id="161398"/>
    <lineage>
        <taxon>Bacteria</taxon>
        <taxon>Pseudomonadati</taxon>
        <taxon>Pseudomonadota</taxon>
        <taxon>Gammaproteobacteria</taxon>
        <taxon>Alteromonadales</taxon>
        <taxon>Pseudoalteromonadaceae</taxon>
        <taxon>Pseudoalteromonas</taxon>
    </lineage>
</organism>
<dbReference type="SUPFAM" id="SSF88697">
    <property type="entry name" value="PUA domain-like"/>
    <property type="match status" value="1"/>
</dbReference>